<proteinExistence type="predicted"/>
<dbReference type="RefSeq" id="WP_189145469.1">
    <property type="nucleotide sequence ID" value="NZ_BMMU01000001.1"/>
</dbReference>
<feature type="compositionally biased region" description="Gly residues" evidence="1">
    <location>
        <begin position="905"/>
        <end position="917"/>
    </location>
</feature>
<accession>A0A917KF56</accession>
<keyword evidence="3" id="KW-1185">Reference proteome</keyword>
<protein>
    <submittedName>
        <fullName evidence="2">Uncharacterized protein</fullName>
    </submittedName>
</protein>
<dbReference type="EMBL" id="BMMU01000001">
    <property type="protein sequence ID" value="GGJ11024.1"/>
    <property type="molecule type" value="Genomic_DNA"/>
</dbReference>
<feature type="compositionally biased region" description="Gly residues" evidence="1">
    <location>
        <begin position="500"/>
        <end position="520"/>
    </location>
</feature>
<dbReference type="Proteomes" id="UP000625682">
    <property type="component" value="Unassembled WGS sequence"/>
</dbReference>
<feature type="region of interest" description="Disordered" evidence="1">
    <location>
        <begin position="497"/>
        <end position="527"/>
    </location>
</feature>
<dbReference type="AlphaFoldDB" id="A0A917KF56"/>
<name>A0A917KF56_9ACTN</name>
<feature type="region of interest" description="Disordered" evidence="1">
    <location>
        <begin position="886"/>
        <end position="920"/>
    </location>
</feature>
<reference evidence="2" key="2">
    <citation type="submission" date="2020-09" db="EMBL/GenBank/DDBJ databases">
        <authorList>
            <person name="Sun Q."/>
            <person name="Zhou Y."/>
        </authorList>
    </citation>
    <scope>NUCLEOTIDE SEQUENCE</scope>
    <source>
        <strain evidence="2">CGMCC 4.7272</strain>
    </source>
</reference>
<comment type="caution">
    <text evidence="2">The sequence shown here is derived from an EMBL/GenBank/DDBJ whole genome shotgun (WGS) entry which is preliminary data.</text>
</comment>
<organism evidence="2 3">
    <name type="scientific">Streptomyces lacrimifluminis</name>
    <dbReference type="NCBI Taxonomy" id="1500077"/>
    <lineage>
        <taxon>Bacteria</taxon>
        <taxon>Bacillati</taxon>
        <taxon>Actinomycetota</taxon>
        <taxon>Actinomycetes</taxon>
        <taxon>Kitasatosporales</taxon>
        <taxon>Streptomycetaceae</taxon>
        <taxon>Streptomyces</taxon>
    </lineage>
</organism>
<evidence type="ECO:0000313" key="2">
    <source>
        <dbReference type="EMBL" id="GGJ11024.1"/>
    </source>
</evidence>
<dbReference type="SUPFAM" id="SSF50998">
    <property type="entry name" value="Quinoprotein alcohol dehydrogenase-like"/>
    <property type="match status" value="1"/>
</dbReference>
<reference evidence="2" key="1">
    <citation type="journal article" date="2014" name="Int. J. Syst. Evol. Microbiol.">
        <title>Complete genome sequence of Corynebacterium casei LMG S-19264T (=DSM 44701T), isolated from a smear-ripened cheese.</title>
        <authorList>
            <consortium name="US DOE Joint Genome Institute (JGI-PGF)"/>
            <person name="Walter F."/>
            <person name="Albersmeier A."/>
            <person name="Kalinowski J."/>
            <person name="Ruckert C."/>
        </authorList>
    </citation>
    <scope>NUCLEOTIDE SEQUENCE</scope>
    <source>
        <strain evidence="2">CGMCC 4.7272</strain>
    </source>
</reference>
<evidence type="ECO:0000256" key="1">
    <source>
        <dbReference type="SAM" id="MobiDB-lite"/>
    </source>
</evidence>
<evidence type="ECO:0000313" key="3">
    <source>
        <dbReference type="Proteomes" id="UP000625682"/>
    </source>
</evidence>
<feature type="region of interest" description="Disordered" evidence="1">
    <location>
        <begin position="594"/>
        <end position="626"/>
    </location>
</feature>
<gene>
    <name evidence="2" type="ORF">GCM10012282_04380</name>
</gene>
<dbReference type="InterPro" id="IPR011047">
    <property type="entry name" value="Quinoprotein_ADH-like_sf"/>
</dbReference>
<sequence>MTAAPEHGRAFRLIAEERRHRPAVVRLARSLCLAAQAEPYFLRSARLRFAPDSSAGLEARLYFSPLVEAADSRALVLYPEVSAELRRELYHQDPDLLGSVRDFTLTAHRCAPPLVRGFEELLWSATIGPPPAEAEVERTLTPLFRQVLAEGVAAAEASRWILRFLPRLPEAVRESLPAWRLQVMAAERLGMEPPRGLLTRADADEVRTVRALVHTEVDIGVRASADGLVLSRPPERGALVCGASGAGRVQLRLRAALPGAQWHELDLYDGEHTALSIGVAAEARADGTLLAAQAELGGTLLCARAGHRAAAATTADGRTVLRIDDGESVLAVDLPEQPRLLAVADAGPAATAVVTGKELHVVTTAVDGTADAVPHSLSVRPTAVGWSRTRERGVLCLATANDVLLVDDADPGRTLGTLSHPAPVVRLWSSVRAGLVAVADAHGGVTVHDLAGSPAAGLERWQQGPGAGVTTLCGDPWSGAVVWGSADGRVYGTRARTSGGSAGAAGGGADPASGGSGGVEGIAPGASAGVGDVPADVSVGVGDSASGGSGGVEGIASGVSAGAGDSAVGAIAGVADPGSGRSGGVADRAGVASGVSAGAGDSPAGATTEAADPGSGPAGGAADPVSGTVGRAAEAVAGDSVGVGGVGGAGGGVVLLGMLPAPASSLALLSDAGLVVAADGGDRLLRLAWPQGGPVTAVPMPFRVREVHPATGGLLLVSGHGGEVEIRAEDGRTHLLTPGPVPSPPDEAGPGWLRDSVGVVLPAGDAVLPTGIRRRGIGHVCLPASLPPDSEEFATLLARAREQGLRVLAELAPPGEDLPPGELLRRAHDLLEEAVDGLRIGDTAHWPVSLLTRLRHLLDAYPQAAVVTTGTPRIALGTGHLVLNAAPDPATTLGPPHEPEEDGNSTGGMGGTGGTGGNTEAEVRIPRTAPLLPYGTWFLPDGLPHPQACLLLALPGCHEVPASVLAPAGRASSALRPLLAARAAQLALRHGGVERLPTGHARLTAVRRDHAGQAVLCLTSTADVPVTARVPLPEATAGTELIEIAHDAPEHPPAAPPRVLRPAPDGLVTVDLDAGRTRWFRIRTHAHPPPDGAPDPFAPPAP</sequence>